<comment type="caution">
    <text evidence="2">The sequence shown here is derived from an EMBL/GenBank/DDBJ whole genome shotgun (WGS) entry which is preliminary data.</text>
</comment>
<dbReference type="InterPro" id="IPR051604">
    <property type="entry name" value="Ergot_Alk_Oxidoreductase"/>
</dbReference>
<dbReference type="Pfam" id="PF05368">
    <property type="entry name" value="NmrA"/>
    <property type="match status" value="1"/>
</dbReference>
<feature type="domain" description="NmrA-like" evidence="1">
    <location>
        <begin position="4"/>
        <end position="250"/>
    </location>
</feature>
<dbReference type="Gene3D" id="3.40.50.720">
    <property type="entry name" value="NAD(P)-binding Rossmann-like Domain"/>
    <property type="match status" value="1"/>
</dbReference>
<reference evidence="2 3" key="1">
    <citation type="submission" date="2019-02" db="EMBL/GenBank/DDBJ databases">
        <title>Draft genome sequence of Muricauda sp. 176CP4-71.</title>
        <authorList>
            <person name="Park J.-S."/>
        </authorList>
    </citation>
    <scope>NUCLEOTIDE SEQUENCE [LARGE SCALE GENOMIC DNA]</scope>
    <source>
        <strain evidence="2 3">176CP4-71</strain>
    </source>
</reference>
<dbReference type="InterPro" id="IPR008030">
    <property type="entry name" value="NmrA-like"/>
</dbReference>
<dbReference type="SUPFAM" id="SSF51735">
    <property type="entry name" value="NAD(P)-binding Rossmann-fold domains"/>
    <property type="match status" value="1"/>
</dbReference>
<gene>
    <name evidence="2" type="ORF">EW142_06695</name>
</gene>
<proteinExistence type="predicted"/>
<dbReference type="PANTHER" id="PTHR43162:SF1">
    <property type="entry name" value="PRESTALK A DIFFERENTIATION PROTEIN A"/>
    <property type="match status" value="1"/>
</dbReference>
<organism evidence="2 3">
    <name type="scientific">Flagellimonas allohymeniacidonis</name>
    <dbReference type="NCBI Taxonomy" id="2517819"/>
    <lineage>
        <taxon>Bacteria</taxon>
        <taxon>Pseudomonadati</taxon>
        <taxon>Bacteroidota</taxon>
        <taxon>Flavobacteriia</taxon>
        <taxon>Flavobacteriales</taxon>
        <taxon>Flavobacteriaceae</taxon>
        <taxon>Flagellimonas</taxon>
    </lineage>
</organism>
<dbReference type="OrthoDB" id="9798669at2"/>
<dbReference type="EMBL" id="SGIU01000001">
    <property type="protein sequence ID" value="TAI49483.1"/>
    <property type="molecule type" value="Genomic_DNA"/>
</dbReference>
<accession>A0A4Q8QKZ3</accession>
<name>A0A4Q8QKZ3_9FLAO</name>
<dbReference type="InterPro" id="IPR036291">
    <property type="entry name" value="NAD(P)-bd_dom_sf"/>
</dbReference>
<keyword evidence="3" id="KW-1185">Reference proteome</keyword>
<dbReference type="Gene3D" id="3.90.25.10">
    <property type="entry name" value="UDP-galactose 4-epimerase, domain 1"/>
    <property type="match status" value="1"/>
</dbReference>
<evidence type="ECO:0000313" key="3">
    <source>
        <dbReference type="Proteomes" id="UP000291981"/>
    </source>
</evidence>
<dbReference type="PANTHER" id="PTHR43162">
    <property type="match status" value="1"/>
</dbReference>
<sequence length="296" mass="33441">MTKMKSEILITGATGNTGQATLKRLIENNVPVRAMVRVLDERSKALEEKGVEVVQGDFSDYFAVKKALRGIKRAYFCYPFKDGLPKAATYFAKAAKENGVEVIIAMSQMNVHDRSSSPATQNHLAAEDIFNWSPVPVVHIRPGLFAWNYLSMAGPTIKQEGKFYFPNLDAKYTIVHPQDIGDVVANLLVSDHIELHYGKTYELAGPRTYTSHELVKELGELLEKETEYVPIPVEHWIENVKQDPYINDFLAKHLKEFSNDIKQGLFDKNNDHVATLTGHEPRAFSTFVKENIQAFQ</sequence>
<dbReference type="Proteomes" id="UP000291981">
    <property type="component" value="Unassembled WGS sequence"/>
</dbReference>
<protein>
    <submittedName>
        <fullName evidence="2">NAD-dependent epimerase/dehydratase family protein</fullName>
    </submittedName>
</protein>
<evidence type="ECO:0000313" key="2">
    <source>
        <dbReference type="EMBL" id="TAI49483.1"/>
    </source>
</evidence>
<dbReference type="AlphaFoldDB" id="A0A4Q8QKZ3"/>
<evidence type="ECO:0000259" key="1">
    <source>
        <dbReference type="Pfam" id="PF05368"/>
    </source>
</evidence>